<comment type="caution">
    <text evidence="2">The sequence shown here is derived from an EMBL/GenBank/DDBJ whole genome shotgun (WGS) entry which is preliminary data.</text>
</comment>
<dbReference type="EMBL" id="JAKELL010000005">
    <property type="protein sequence ID" value="KAH8998470.1"/>
    <property type="molecule type" value="Genomic_DNA"/>
</dbReference>
<name>A0AAD4LML4_9AGAM</name>
<feature type="compositionally biased region" description="Basic residues" evidence="1">
    <location>
        <begin position="805"/>
        <end position="817"/>
    </location>
</feature>
<reference evidence="2" key="1">
    <citation type="submission" date="2022-01" db="EMBL/GenBank/DDBJ databases">
        <title>Comparative genomics reveals a dynamic genome evolution in the ectomycorrhizal milk-cap (Lactarius) mushrooms.</title>
        <authorList>
            <consortium name="DOE Joint Genome Institute"/>
            <person name="Lebreton A."/>
            <person name="Tang N."/>
            <person name="Kuo A."/>
            <person name="LaButti K."/>
            <person name="Drula E."/>
            <person name="Barry K."/>
            <person name="Clum A."/>
            <person name="Lipzen A."/>
            <person name="Mousain D."/>
            <person name="Ng V."/>
            <person name="Wang R."/>
            <person name="Wang X."/>
            <person name="Dai Y."/>
            <person name="Henrissat B."/>
            <person name="Grigoriev I.V."/>
            <person name="Guerin-Laguette A."/>
            <person name="Yu F."/>
            <person name="Martin F.M."/>
        </authorList>
    </citation>
    <scope>NUCLEOTIDE SEQUENCE</scope>
    <source>
        <strain evidence="2">QP</strain>
    </source>
</reference>
<gene>
    <name evidence="2" type="ORF">EDB92DRAFT_1173171</name>
</gene>
<evidence type="ECO:0000256" key="1">
    <source>
        <dbReference type="SAM" id="MobiDB-lite"/>
    </source>
</evidence>
<organism evidence="2 3">
    <name type="scientific">Lactarius akahatsu</name>
    <dbReference type="NCBI Taxonomy" id="416441"/>
    <lineage>
        <taxon>Eukaryota</taxon>
        <taxon>Fungi</taxon>
        <taxon>Dikarya</taxon>
        <taxon>Basidiomycota</taxon>
        <taxon>Agaricomycotina</taxon>
        <taxon>Agaricomycetes</taxon>
        <taxon>Russulales</taxon>
        <taxon>Russulaceae</taxon>
        <taxon>Lactarius</taxon>
    </lineage>
</organism>
<dbReference type="AlphaFoldDB" id="A0AAD4LML4"/>
<evidence type="ECO:0008006" key="4">
    <source>
        <dbReference type="Google" id="ProtNLM"/>
    </source>
</evidence>
<keyword evidence="3" id="KW-1185">Reference proteome</keyword>
<proteinExistence type="predicted"/>
<evidence type="ECO:0000313" key="3">
    <source>
        <dbReference type="Proteomes" id="UP001201163"/>
    </source>
</evidence>
<feature type="region of interest" description="Disordered" evidence="1">
    <location>
        <begin position="697"/>
        <end position="716"/>
    </location>
</feature>
<evidence type="ECO:0000313" key="2">
    <source>
        <dbReference type="EMBL" id="KAH8998470.1"/>
    </source>
</evidence>
<sequence length="817" mass="92863">MDRLADEVLQIIFNEIDHPTSFVLVCRRFNALSRDPYVRAHYFLARYGSVQALYWALGRGKLITEQVLDVLLSSGAHLSRYLVQVAVHHYFRSSCPFIKTPWVRTLSFPTLSHFLKLSSERFVTINTTKGEDDGSVFRHFIKESRTRADRRGLATDAIAEMLDKGKFIPFCSKDPIMAQFPLALSIEPRLLPLAIANGFRMDNRYRDFVFRRIFERKDEHSIKDVLFNVRELCRLDTSMFVSRTVAAEVLMEAEANGTAYAVLRALDQEGGLRFSLPSLVEDLIKLCIRTRAITMPATGSALRYLWRDFPSSNPTARLVILLTVFIGGPTSTVDVLHSDLRRLNLTPVSAEDIAHVLLSPFVELFSSTLLYARTHCGINDEVALSSFLADVAVRCLEVASKGNMLRYMCEDYPSLKEDIQLAATTEYRLTVEDLPSPEREKECIAFQSKLCRDPYTFKLETAFIRLNMQEDGWDREGSPLQGDDLATRQCEGVVPSSPESFLGEIGQETLTQVIAHDELDPRRKRAASWLSNRIDWSMTLPYPADVLPVGRWIRNQFGRRHPVTATFMNHAVVNDNHGILQHYLSGPLLVPITLHHFKMLARLGRAPNYQLFRAIREGAEFFLSDNDYLKYSDVDVKRETPSAEGVPSEAIRNSALSMPMSIAPMPSSSITSSAARTRKRLHRSAAATVKSYALPESDEESLTLSESSRYRGRTHTTDSDLQLWIKHLSALQKDETKKFNEKKRHLEQSNISGTRLRAVRNDFLRTVTAGLRELRQLDSAKKQQAHIPAVPDEHSESDDDEYQCRRRPSKRRKTSTN</sequence>
<protein>
    <recommendedName>
        <fullName evidence="4">F-box domain-containing protein</fullName>
    </recommendedName>
</protein>
<dbReference type="Proteomes" id="UP001201163">
    <property type="component" value="Unassembled WGS sequence"/>
</dbReference>
<feature type="region of interest" description="Disordered" evidence="1">
    <location>
        <begin position="779"/>
        <end position="817"/>
    </location>
</feature>
<accession>A0AAD4LML4</accession>